<accession>A0A2P2P0J0</accession>
<protein>
    <submittedName>
        <fullName evidence="1">Uncharacterized protein MANES_08G031700</fullName>
    </submittedName>
</protein>
<name>A0A2P2P0J0_RHIMU</name>
<reference evidence="1" key="1">
    <citation type="submission" date="2018-02" db="EMBL/GenBank/DDBJ databases">
        <title>Rhizophora mucronata_Transcriptome.</title>
        <authorList>
            <person name="Meera S.P."/>
            <person name="Sreeshan A."/>
            <person name="Augustine A."/>
        </authorList>
    </citation>
    <scope>NUCLEOTIDE SEQUENCE</scope>
    <source>
        <tissue evidence="1">Leaf</tissue>
    </source>
</reference>
<dbReference type="AlphaFoldDB" id="A0A2P2P0J0"/>
<sequence length="82" mass="9593">MWRGLLGESWEAWEGGKWWLSWRKWRESGGFLGKKVRENHGVLSVSREFWGKGEMSCWWRGNEVCLALSWSCFGLGECYMAG</sequence>
<dbReference type="EMBL" id="GGEC01067776">
    <property type="protein sequence ID" value="MBX48260.1"/>
    <property type="molecule type" value="Transcribed_RNA"/>
</dbReference>
<proteinExistence type="predicted"/>
<evidence type="ECO:0000313" key="1">
    <source>
        <dbReference type="EMBL" id="MBX48260.1"/>
    </source>
</evidence>
<organism evidence="1">
    <name type="scientific">Rhizophora mucronata</name>
    <name type="common">Asiatic mangrove</name>
    <dbReference type="NCBI Taxonomy" id="61149"/>
    <lineage>
        <taxon>Eukaryota</taxon>
        <taxon>Viridiplantae</taxon>
        <taxon>Streptophyta</taxon>
        <taxon>Embryophyta</taxon>
        <taxon>Tracheophyta</taxon>
        <taxon>Spermatophyta</taxon>
        <taxon>Magnoliopsida</taxon>
        <taxon>eudicotyledons</taxon>
        <taxon>Gunneridae</taxon>
        <taxon>Pentapetalae</taxon>
        <taxon>rosids</taxon>
        <taxon>fabids</taxon>
        <taxon>Malpighiales</taxon>
        <taxon>Rhizophoraceae</taxon>
        <taxon>Rhizophora</taxon>
    </lineage>
</organism>